<evidence type="ECO:0000313" key="4">
    <source>
        <dbReference type="EMBL" id="KAK2567837.1"/>
    </source>
</evidence>
<dbReference type="PANTHER" id="PTHR21559:SF21">
    <property type="entry name" value="DYSTROGLYCAN 1"/>
    <property type="match status" value="1"/>
</dbReference>
<dbReference type="PANTHER" id="PTHR21559">
    <property type="entry name" value="DYSTROGLYCAN-RELATED"/>
    <property type="match status" value="1"/>
</dbReference>
<dbReference type="SUPFAM" id="SSF49313">
    <property type="entry name" value="Cadherin-like"/>
    <property type="match status" value="1"/>
</dbReference>
<feature type="compositionally biased region" description="Polar residues" evidence="1">
    <location>
        <begin position="363"/>
        <end position="372"/>
    </location>
</feature>
<feature type="compositionally biased region" description="Basic and acidic residues" evidence="1">
    <location>
        <begin position="666"/>
        <end position="692"/>
    </location>
</feature>
<gene>
    <name evidence="4" type="ORF">P5673_007716</name>
</gene>
<dbReference type="InterPro" id="IPR015919">
    <property type="entry name" value="Cadherin-like_sf"/>
</dbReference>
<dbReference type="EMBL" id="JARQWQ010000013">
    <property type="protein sequence ID" value="KAK2567837.1"/>
    <property type="molecule type" value="Genomic_DNA"/>
</dbReference>
<keyword evidence="2" id="KW-0732">Signal</keyword>
<dbReference type="GO" id="GO:0043236">
    <property type="term" value="F:laminin binding"/>
    <property type="evidence" value="ECO:0007669"/>
    <property type="project" value="TreeGrafter"/>
</dbReference>
<reference evidence="4" key="2">
    <citation type="journal article" date="2023" name="Science">
        <title>Genomic signatures of disease resistance in endangered staghorn corals.</title>
        <authorList>
            <person name="Vollmer S.V."/>
            <person name="Selwyn J.D."/>
            <person name="Despard B.A."/>
            <person name="Roesel C.L."/>
        </authorList>
    </citation>
    <scope>NUCLEOTIDE SEQUENCE</scope>
    <source>
        <strain evidence="4">K2</strain>
    </source>
</reference>
<feature type="region of interest" description="Disordered" evidence="1">
    <location>
        <begin position="305"/>
        <end position="325"/>
    </location>
</feature>
<feature type="signal peptide" evidence="2">
    <location>
        <begin position="1"/>
        <end position="19"/>
    </location>
</feature>
<dbReference type="GO" id="GO:0042383">
    <property type="term" value="C:sarcolemma"/>
    <property type="evidence" value="ECO:0007669"/>
    <property type="project" value="TreeGrafter"/>
</dbReference>
<dbReference type="GO" id="GO:0007411">
    <property type="term" value="P:axon guidance"/>
    <property type="evidence" value="ECO:0007669"/>
    <property type="project" value="TreeGrafter"/>
</dbReference>
<evidence type="ECO:0000256" key="2">
    <source>
        <dbReference type="SAM" id="SignalP"/>
    </source>
</evidence>
<feature type="region of interest" description="Disordered" evidence="1">
    <location>
        <begin position="342"/>
        <end position="451"/>
    </location>
</feature>
<dbReference type="GO" id="GO:0016011">
    <property type="term" value="C:dystroglycan complex"/>
    <property type="evidence" value="ECO:0007669"/>
    <property type="project" value="TreeGrafter"/>
</dbReference>
<feature type="domain" description="Peptidase S72" evidence="3">
    <location>
        <begin position="149"/>
        <end position="260"/>
    </location>
</feature>
<feature type="region of interest" description="Disordered" evidence="1">
    <location>
        <begin position="885"/>
        <end position="1023"/>
    </location>
</feature>
<dbReference type="PROSITE" id="PS51699">
    <property type="entry name" value="SEA_DG"/>
    <property type="match status" value="1"/>
</dbReference>
<feature type="compositionally biased region" description="Acidic residues" evidence="1">
    <location>
        <begin position="425"/>
        <end position="435"/>
    </location>
</feature>
<dbReference type="InterPro" id="IPR030398">
    <property type="entry name" value="SEA_DG_dom"/>
</dbReference>
<evidence type="ECO:0000259" key="3">
    <source>
        <dbReference type="PROSITE" id="PS51699"/>
    </source>
</evidence>
<proteinExistence type="predicted"/>
<comment type="caution">
    <text evidence="4">The sequence shown here is derived from an EMBL/GenBank/DDBJ whole genome shotgun (WGS) entry which is preliminary data.</text>
</comment>
<name>A0AAD9QUY2_ACRCE</name>
<feature type="compositionally biased region" description="Polar residues" evidence="1">
    <location>
        <begin position="920"/>
        <end position="938"/>
    </location>
</feature>
<feature type="region of interest" description="Disordered" evidence="1">
    <location>
        <begin position="824"/>
        <end position="854"/>
    </location>
</feature>
<feature type="compositionally biased region" description="Basic and acidic residues" evidence="1">
    <location>
        <begin position="349"/>
        <end position="361"/>
    </location>
</feature>
<dbReference type="Proteomes" id="UP001249851">
    <property type="component" value="Unassembled WGS sequence"/>
</dbReference>
<dbReference type="Gene3D" id="2.60.40.10">
    <property type="entry name" value="Immunoglobulins"/>
    <property type="match status" value="1"/>
</dbReference>
<feature type="compositionally biased region" description="Basic and acidic residues" evidence="1">
    <location>
        <begin position="308"/>
        <end position="324"/>
    </location>
</feature>
<feature type="compositionally biased region" description="Low complexity" evidence="1">
    <location>
        <begin position="975"/>
        <end position="988"/>
    </location>
</feature>
<feature type="compositionally biased region" description="Low complexity" evidence="1">
    <location>
        <begin position="392"/>
        <end position="410"/>
    </location>
</feature>
<protein>
    <submittedName>
        <fullName evidence="4">Dystroglycan 1</fullName>
    </submittedName>
</protein>
<feature type="region of interest" description="Disordered" evidence="1">
    <location>
        <begin position="659"/>
        <end position="717"/>
    </location>
</feature>
<evidence type="ECO:0000256" key="1">
    <source>
        <dbReference type="SAM" id="MobiDB-lite"/>
    </source>
</evidence>
<feature type="chain" id="PRO_5042199082" evidence="2">
    <location>
        <begin position="20"/>
        <end position="1023"/>
    </location>
</feature>
<dbReference type="GO" id="GO:0002009">
    <property type="term" value="P:morphogenesis of an epithelium"/>
    <property type="evidence" value="ECO:0007669"/>
    <property type="project" value="TreeGrafter"/>
</dbReference>
<dbReference type="AlphaFoldDB" id="A0AAD9QUY2"/>
<dbReference type="InterPro" id="IPR013783">
    <property type="entry name" value="Ig-like_fold"/>
</dbReference>
<feature type="compositionally biased region" description="Polar residues" evidence="1">
    <location>
        <begin position="834"/>
        <end position="854"/>
    </location>
</feature>
<feature type="compositionally biased region" description="Basic and acidic residues" evidence="1">
    <location>
        <begin position="411"/>
        <end position="424"/>
    </location>
</feature>
<dbReference type="GO" id="GO:0021675">
    <property type="term" value="P:nerve development"/>
    <property type="evidence" value="ECO:0007669"/>
    <property type="project" value="TreeGrafter"/>
</dbReference>
<sequence length="1023" mass="116949">MSKALAVLKLFFSLISVNSTESPSSASNTTSGVTRSALAPTSPVPYRFFKGKATATVGQPFRISITQDSVEGSLHSDISKLRFEMKTFHYGDIRSSSWIQFDKARREVYGFPLPGNVGRFFFKFIVSDSIKSSLLDMTFELRVHENGFAYSHEVDFKMATEFDYLKFMTNVHIRFDFANRLARYCFNERPTTIWIKTFKKNPKALTVVFVNIPYSPCLETTYRKLNSKLVDKKSNITANFERAMSETFPIKSAKFRFFGACDPGLFDPEPPFEWGWLKHVIPLAMIFTVVGIPVAISCYVNKRRRKPQVVEERRRRTLRPRQDYEADFTSHTVHFNNRYPSMLSVTNNSKEDNVGDEDKVHSSKSNIPNGSPASGRHLTVPNGSPSRPKQGANSTTANTANNKKNPFKFASNEERANFDVRAMWDDDDDDDDDTEPTPLNMPSYYTQKKNDSAQEEQSMMGAVLDMNFSNIAENISTKLKGVKSMLNVHSETAAQETNLGPRLTTKLKGLGKSMLNLSTTANDTSEIGTSYGEPSAPSLSTKLRDFGKSMLNITVSEENDDKRGYSEMPRAPYQDFEDNVSEIYKPTEKYNYQAKRRSWPNAEQGYDDILRYGARQRYDSVRHDDNYTRQSYENAYQHFNREGHGYDNYRRVYDDAKQSYGYPTKDVNHPRMSYDDSRRGNHEEHQQHDFQRESTSQYGNRRNSNRRYSGDTSESELVQYNFPSHRRSPSLEYLMEERDGYCPTPELKRSVMQRKWSREHDFDEYSDSLFEASSVHSLKSEHEKSIFDTDYCEAEDENALLVKPTPVRRLSPVKNVRGEWALTQAGMNDKSYKDNTNPQPQANGQANGPTRISQGKSLYNVNRTSSISSQSTLEFWDDQEFNGTPEKWNLASNKTNEASSSFRSTVPADPRRENYKGNIPNGTKPQSKAKHTQGNSIRTGDLLPGEKPPMVFTLGDSDEEEYKQRNQKQRHEHQQQNNHQQQQPENKNSLVGLIKTGVNSILEPDGNMSKWLSGIQKNDSSVT</sequence>
<keyword evidence="5" id="KW-1185">Reference proteome</keyword>
<organism evidence="4 5">
    <name type="scientific">Acropora cervicornis</name>
    <name type="common">Staghorn coral</name>
    <dbReference type="NCBI Taxonomy" id="6130"/>
    <lineage>
        <taxon>Eukaryota</taxon>
        <taxon>Metazoa</taxon>
        <taxon>Cnidaria</taxon>
        <taxon>Anthozoa</taxon>
        <taxon>Hexacorallia</taxon>
        <taxon>Scleractinia</taxon>
        <taxon>Astrocoeniina</taxon>
        <taxon>Acroporidae</taxon>
        <taxon>Acropora</taxon>
    </lineage>
</organism>
<dbReference type="GO" id="GO:0005509">
    <property type="term" value="F:calcium ion binding"/>
    <property type="evidence" value="ECO:0007669"/>
    <property type="project" value="InterPro"/>
</dbReference>
<reference evidence="4" key="1">
    <citation type="journal article" date="2023" name="G3 (Bethesda)">
        <title>Whole genome assembly and annotation of the endangered Caribbean coral Acropora cervicornis.</title>
        <authorList>
            <person name="Selwyn J.D."/>
            <person name="Vollmer S.V."/>
        </authorList>
    </citation>
    <scope>NUCLEOTIDE SEQUENCE</scope>
    <source>
        <strain evidence="4">K2</strain>
    </source>
</reference>
<feature type="compositionally biased region" description="Polar residues" evidence="1">
    <location>
        <begin position="890"/>
        <end position="904"/>
    </location>
</feature>
<evidence type="ECO:0000313" key="5">
    <source>
        <dbReference type="Proteomes" id="UP001249851"/>
    </source>
</evidence>
<accession>A0AAD9QUY2</accession>